<dbReference type="PROSITE" id="PS50937">
    <property type="entry name" value="HTH_MERR_2"/>
    <property type="match status" value="1"/>
</dbReference>
<proteinExistence type="predicted"/>
<dbReference type="GO" id="GO:0003700">
    <property type="term" value="F:DNA-binding transcription factor activity"/>
    <property type="evidence" value="ECO:0007669"/>
    <property type="project" value="InterPro"/>
</dbReference>
<evidence type="ECO:0000256" key="4">
    <source>
        <dbReference type="ARBA" id="ARBA00023136"/>
    </source>
</evidence>
<name>A0A840YQU7_9SPHN</name>
<dbReference type="GO" id="GO:0009279">
    <property type="term" value="C:cell outer membrane"/>
    <property type="evidence" value="ECO:0007669"/>
    <property type="project" value="UniProtKB-SubCell"/>
</dbReference>
<dbReference type="InterPro" id="IPR036942">
    <property type="entry name" value="Beta-barrel_TonB_sf"/>
</dbReference>
<evidence type="ECO:0000259" key="7">
    <source>
        <dbReference type="PROSITE" id="PS50937"/>
    </source>
</evidence>
<dbReference type="InterPro" id="IPR047057">
    <property type="entry name" value="MerR_fam"/>
</dbReference>
<dbReference type="SUPFAM" id="SSF46955">
    <property type="entry name" value="Putative DNA-binding domain"/>
    <property type="match status" value="1"/>
</dbReference>
<dbReference type="InterPro" id="IPR015358">
    <property type="entry name" value="Tscrpt_reg_MerR_DNA-bd"/>
</dbReference>
<comment type="subcellular location">
    <subcellularLocation>
        <location evidence="1">Cell outer membrane</location>
    </subcellularLocation>
</comment>
<evidence type="ECO:0000256" key="3">
    <source>
        <dbReference type="ARBA" id="ARBA00023125"/>
    </source>
</evidence>
<dbReference type="Gene3D" id="1.10.1660.10">
    <property type="match status" value="1"/>
</dbReference>
<keyword evidence="5" id="KW-0804">Transcription</keyword>
<keyword evidence="6" id="KW-0998">Cell outer membrane</keyword>
<dbReference type="Pfam" id="PF09278">
    <property type="entry name" value="MerR-DNA-bind"/>
    <property type="match status" value="1"/>
</dbReference>
<keyword evidence="2" id="KW-0805">Transcription regulation</keyword>
<evidence type="ECO:0000256" key="6">
    <source>
        <dbReference type="ARBA" id="ARBA00023237"/>
    </source>
</evidence>
<dbReference type="InterPro" id="IPR009061">
    <property type="entry name" value="DNA-bd_dom_put_sf"/>
</dbReference>
<dbReference type="CDD" id="cd04785">
    <property type="entry name" value="HTH_CadR-PbrR-like"/>
    <property type="match status" value="1"/>
</dbReference>
<evidence type="ECO:0000256" key="5">
    <source>
        <dbReference type="ARBA" id="ARBA00023163"/>
    </source>
</evidence>
<reference evidence="8 9" key="1">
    <citation type="submission" date="2020-08" db="EMBL/GenBank/DDBJ databases">
        <title>Genomic Encyclopedia of Type Strains, Phase IV (KMG-IV): sequencing the most valuable type-strain genomes for metagenomic binning, comparative biology and taxonomic classification.</title>
        <authorList>
            <person name="Goeker M."/>
        </authorList>
    </citation>
    <scope>NUCLEOTIDE SEQUENCE [LARGE SCALE GENOMIC DNA]</scope>
    <source>
        <strain evidence="8 9">DSM 26736</strain>
    </source>
</reference>
<dbReference type="Proteomes" id="UP000527143">
    <property type="component" value="Unassembled WGS sequence"/>
</dbReference>
<dbReference type="Gene3D" id="2.40.170.20">
    <property type="entry name" value="TonB-dependent receptor, beta-barrel domain"/>
    <property type="match status" value="1"/>
</dbReference>
<gene>
    <name evidence="8" type="ORF">FHT02_002123</name>
</gene>
<evidence type="ECO:0000256" key="1">
    <source>
        <dbReference type="ARBA" id="ARBA00004442"/>
    </source>
</evidence>
<accession>A0A840YQU7</accession>
<dbReference type="InterPro" id="IPR000551">
    <property type="entry name" value="MerR-type_HTH_dom"/>
</dbReference>
<sequence length="213" mass="23620">MPTPFVEEIEANGLSRVQPYARLRAETADTASIDLGYARGPLEASASLFASNIDGAVQLRQLSADRITLANAEELTRTRGAELLLRYRWQAVTLTGTKVETIRYYERIGLLPKPPRTSGNYRDYGQVELGRLSFVRRARDLGFSLDQVRALLGLSDDRSRDCAEIDRIAEAHLREVDRKLADLAALRRELKAVIDSCEGGCAADCRIIEALAP</sequence>
<keyword evidence="9" id="KW-1185">Reference proteome</keyword>
<dbReference type="AlphaFoldDB" id="A0A840YQU7"/>
<dbReference type="PANTHER" id="PTHR30204:SF94">
    <property type="entry name" value="HEAVY METAL-DEPENDENT TRANSCRIPTIONAL REGULATOR HI_0293-RELATED"/>
    <property type="match status" value="1"/>
</dbReference>
<keyword evidence="3" id="KW-0238">DNA-binding</keyword>
<dbReference type="GO" id="GO:0003677">
    <property type="term" value="F:DNA binding"/>
    <property type="evidence" value="ECO:0007669"/>
    <property type="project" value="UniProtKB-KW"/>
</dbReference>
<comment type="caution">
    <text evidence="8">The sequence shown here is derived from an EMBL/GenBank/DDBJ whole genome shotgun (WGS) entry which is preliminary data.</text>
</comment>
<evidence type="ECO:0000313" key="9">
    <source>
        <dbReference type="Proteomes" id="UP000527143"/>
    </source>
</evidence>
<keyword evidence="4" id="KW-0472">Membrane</keyword>
<evidence type="ECO:0000313" key="8">
    <source>
        <dbReference type="EMBL" id="MBB5710883.1"/>
    </source>
</evidence>
<evidence type="ECO:0000256" key="2">
    <source>
        <dbReference type="ARBA" id="ARBA00023015"/>
    </source>
</evidence>
<dbReference type="PRINTS" id="PR00040">
    <property type="entry name" value="HTHMERR"/>
</dbReference>
<organism evidence="8 9">
    <name type="scientific">Sphingomonas xinjiangensis</name>
    <dbReference type="NCBI Taxonomy" id="643568"/>
    <lineage>
        <taxon>Bacteria</taxon>
        <taxon>Pseudomonadati</taxon>
        <taxon>Pseudomonadota</taxon>
        <taxon>Alphaproteobacteria</taxon>
        <taxon>Sphingomonadales</taxon>
        <taxon>Sphingomonadaceae</taxon>
        <taxon>Sphingomonas</taxon>
    </lineage>
</organism>
<feature type="domain" description="HTH merR-type" evidence="7">
    <location>
        <begin position="94"/>
        <end position="154"/>
    </location>
</feature>
<dbReference type="PANTHER" id="PTHR30204">
    <property type="entry name" value="REDOX-CYCLING DRUG-SENSING TRANSCRIPTIONAL ACTIVATOR SOXR"/>
    <property type="match status" value="1"/>
</dbReference>
<protein>
    <submittedName>
        <fullName evidence="8">Cu(I)-responsive transcriptional regulator</fullName>
    </submittedName>
</protein>
<dbReference type="SMART" id="SM00422">
    <property type="entry name" value="HTH_MERR"/>
    <property type="match status" value="1"/>
</dbReference>
<dbReference type="EMBL" id="JACIJF010000005">
    <property type="protein sequence ID" value="MBB5710883.1"/>
    <property type="molecule type" value="Genomic_DNA"/>
</dbReference>
<dbReference type="Pfam" id="PF00376">
    <property type="entry name" value="MerR"/>
    <property type="match status" value="1"/>
</dbReference>